<reference evidence="2 3" key="1">
    <citation type="submission" date="2017-08" db="EMBL/GenBank/DDBJ databases">
        <title>Mesorhizobium wenxinae sp. nov., a novel rhizobial species isolated from root nodules of chickpea (Cicer arietinum L.).</title>
        <authorList>
            <person name="Zhang J."/>
        </authorList>
    </citation>
    <scope>NUCLEOTIDE SEQUENCE [LARGE SCALE GENOMIC DNA]</scope>
    <source>
        <strain evidence="3">WYCCWR 10019</strain>
    </source>
</reference>
<protein>
    <submittedName>
        <fullName evidence="2">Uncharacterized protein</fullName>
    </submittedName>
</protein>
<keyword evidence="3" id="KW-1185">Reference proteome</keyword>
<accession>A0A271KJ25</accession>
<evidence type="ECO:0000313" key="3">
    <source>
        <dbReference type="Proteomes" id="UP000215931"/>
    </source>
</evidence>
<dbReference type="Proteomes" id="UP000215931">
    <property type="component" value="Unassembled WGS sequence"/>
</dbReference>
<dbReference type="RefSeq" id="WP_095519256.1">
    <property type="nucleotide sequence ID" value="NZ_NPKH01000020.1"/>
</dbReference>
<name>A0A271KJ25_9HYPH</name>
<evidence type="ECO:0000256" key="1">
    <source>
        <dbReference type="SAM" id="MobiDB-lite"/>
    </source>
</evidence>
<dbReference type="AlphaFoldDB" id="A0A271KJ25"/>
<dbReference type="EMBL" id="NPKH01000020">
    <property type="protein sequence ID" value="PAP95434.1"/>
    <property type="molecule type" value="Genomic_DNA"/>
</dbReference>
<organism evidence="2 3">
    <name type="scientific">Mesorhizobium wenxiniae</name>
    <dbReference type="NCBI Taxonomy" id="2014805"/>
    <lineage>
        <taxon>Bacteria</taxon>
        <taxon>Pseudomonadati</taxon>
        <taxon>Pseudomonadota</taxon>
        <taxon>Alphaproteobacteria</taxon>
        <taxon>Hyphomicrobiales</taxon>
        <taxon>Phyllobacteriaceae</taxon>
        <taxon>Mesorhizobium</taxon>
    </lineage>
</organism>
<proteinExistence type="predicted"/>
<gene>
    <name evidence="2" type="ORF">CIT31_15640</name>
</gene>
<sequence length="92" mass="9782">MKATHGARNVLFSSSAIVVNRTSQSAKLAFGKLLRHINRCGPDFALDLILDFSDADSAGLGEARAQHIQCSPGMSPDEYAQSPHSGGAFYAM</sequence>
<comment type="caution">
    <text evidence="2">The sequence shown here is derived from an EMBL/GenBank/DDBJ whole genome shotgun (WGS) entry which is preliminary data.</text>
</comment>
<feature type="region of interest" description="Disordered" evidence="1">
    <location>
        <begin position="73"/>
        <end position="92"/>
    </location>
</feature>
<evidence type="ECO:0000313" key="2">
    <source>
        <dbReference type="EMBL" id="PAP95434.1"/>
    </source>
</evidence>